<feature type="compositionally biased region" description="Basic and acidic residues" evidence="2">
    <location>
        <begin position="1"/>
        <end position="22"/>
    </location>
</feature>
<sequence length="677" mass="78250">MLELKSKEKSELSNKLKSHENAISRIETNDDEEQKALEELVKENRDAKETHLVRQKIMDLCSEIEIYRRDKDELEMQMEQLALDYEILKQANQDMTYKVEQHQLEEQLKMQYECSSCPKINDLEAQIENLENELKKQSMDYYDALTSINELETNIKFLEEECEKQARGFDADLEAAICAKVEQEQRAIRAEEELHKTRWKNANTAEKLQEEFKKLSMQMASTFDANEKVAMKALAEASELRAQKSQVEEMLQGANEELQSVRDGYEAKMLELSNKLSSEMDEMEHMLAEIGDKSRQLDHQKKHEEEHVGALSQEVLSLKSDLESLTMDKNLLAEQAEQDKNMRIELEKMKTLMEQAEVLVQRGNMERHELVNTIDLKKKEAEKSLEELNRMTSLKDEKEKALCLLQAEVEALKVQCDDLKDSIFEDEQEKEKLRKQVFQLKGELKKKEEAFTHMEKKLKENNKRTTFSDGTKITARNNKSAPVTHSFKEVANLKEKIKSLEGQIKSRETALETSARSFFEKERELQKTIEDLESRVEELNQSVANFCNNPQKKLVEGTNGIASNSLVTEDLRSLDQNLISAGLISKENGNAIPLANSNDTFVSDKELNTCSGNSRHYDNETLLCELASLKEKNESMESELKEMQERYSEISLKFAEVEGERQKLVMTLRNLKNAKKI</sequence>
<protein>
    <submittedName>
        <fullName evidence="3">Uncharacterized protein</fullName>
    </submittedName>
</protein>
<dbReference type="PANTHER" id="PTHR34452:SF7">
    <property type="entry name" value="MYOSIN HEAVY CHAIN-RELATED PROTEIN"/>
    <property type="match status" value="1"/>
</dbReference>
<evidence type="ECO:0000313" key="3">
    <source>
        <dbReference type="EMBL" id="MBX10162.1"/>
    </source>
</evidence>
<reference evidence="3" key="1">
    <citation type="submission" date="2018-02" db="EMBL/GenBank/DDBJ databases">
        <title>Rhizophora mucronata_Transcriptome.</title>
        <authorList>
            <person name="Meera S.P."/>
            <person name="Sreeshan A."/>
            <person name="Augustine A."/>
        </authorList>
    </citation>
    <scope>NUCLEOTIDE SEQUENCE</scope>
    <source>
        <tissue evidence="3">Leaf</tissue>
    </source>
</reference>
<dbReference type="PANTHER" id="PTHR34452">
    <property type="entry name" value="MYOSIN HEAVY CHAIN-RELATED PROTEIN"/>
    <property type="match status" value="1"/>
</dbReference>
<feature type="coiled-coil region" evidence="1">
    <location>
        <begin position="230"/>
        <end position="275"/>
    </location>
</feature>
<feature type="coiled-coil region" evidence="1">
    <location>
        <begin position="371"/>
        <end position="549"/>
    </location>
</feature>
<feature type="coiled-coil region" evidence="1">
    <location>
        <begin position="619"/>
        <end position="674"/>
    </location>
</feature>
<accession>A0A2P2KWQ2</accession>
<dbReference type="EMBL" id="GGEC01029678">
    <property type="protein sequence ID" value="MBX10162.1"/>
    <property type="molecule type" value="Transcribed_RNA"/>
</dbReference>
<organism evidence="3">
    <name type="scientific">Rhizophora mucronata</name>
    <name type="common">Asiatic mangrove</name>
    <dbReference type="NCBI Taxonomy" id="61149"/>
    <lineage>
        <taxon>Eukaryota</taxon>
        <taxon>Viridiplantae</taxon>
        <taxon>Streptophyta</taxon>
        <taxon>Embryophyta</taxon>
        <taxon>Tracheophyta</taxon>
        <taxon>Spermatophyta</taxon>
        <taxon>Magnoliopsida</taxon>
        <taxon>eudicotyledons</taxon>
        <taxon>Gunneridae</taxon>
        <taxon>Pentapetalae</taxon>
        <taxon>rosids</taxon>
        <taxon>fabids</taxon>
        <taxon>Malpighiales</taxon>
        <taxon>Rhizophoraceae</taxon>
        <taxon>Rhizophora</taxon>
    </lineage>
</organism>
<feature type="coiled-coil region" evidence="1">
    <location>
        <begin position="120"/>
        <end position="193"/>
    </location>
</feature>
<proteinExistence type="predicted"/>
<dbReference type="AlphaFoldDB" id="A0A2P2KWQ2"/>
<evidence type="ECO:0000256" key="1">
    <source>
        <dbReference type="SAM" id="Coils"/>
    </source>
</evidence>
<keyword evidence="1" id="KW-0175">Coiled coil</keyword>
<name>A0A2P2KWQ2_RHIMU</name>
<feature type="region of interest" description="Disordered" evidence="2">
    <location>
        <begin position="1"/>
        <end position="32"/>
    </location>
</feature>
<evidence type="ECO:0000256" key="2">
    <source>
        <dbReference type="SAM" id="MobiDB-lite"/>
    </source>
</evidence>